<dbReference type="Gene3D" id="3.30.70.20">
    <property type="match status" value="1"/>
</dbReference>
<dbReference type="GO" id="GO:0046872">
    <property type="term" value="F:metal ion binding"/>
    <property type="evidence" value="ECO:0007669"/>
    <property type="project" value="UniProtKB-KW"/>
</dbReference>
<proteinExistence type="predicted"/>
<dbReference type="Gene3D" id="3.40.50.360">
    <property type="match status" value="1"/>
</dbReference>
<evidence type="ECO:0000313" key="6">
    <source>
        <dbReference type="EMBL" id="CUO82983.1"/>
    </source>
</evidence>
<accession>A0A174I783</accession>
<gene>
    <name evidence="6" type="ORF">ERS852407_04104</name>
</gene>
<evidence type="ECO:0000259" key="5">
    <source>
        <dbReference type="PROSITE" id="PS51379"/>
    </source>
</evidence>
<dbReference type="PROSITE" id="PS51379">
    <property type="entry name" value="4FE4S_FER_2"/>
    <property type="match status" value="2"/>
</dbReference>
<dbReference type="PANTHER" id="PTHR43687">
    <property type="entry name" value="ADENYLYLSULFATE REDUCTASE, BETA SUBUNIT"/>
    <property type="match status" value="1"/>
</dbReference>
<dbReference type="InterPro" id="IPR026816">
    <property type="entry name" value="Flavodoxin_dom"/>
</dbReference>
<dbReference type="GO" id="GO:0051539">
    <property type="term" value="F:4 iron, 4 sulfur cluster binding"/>
    <property type="evidence" value="ECO:0007669"/>
    <property type="project" value="UniProtKB-KW"/>
</dbReference>
<dbReference type="SUPFAM" id="SSF52218">
    <property type="entry name" value="Flavoproteins"/>
    <property type="match status" value="1"/>
</dbReference>
<dbReference type="Proteomes" id="UP000095651">
    <property type="component" value="Unassembled WGS sequence"/>
</dbReference>
<evidence type="ECO:0000256" key="4">
    <source>
        <dbReference type="ARBA" id="ARBA00023014"/>
    </source>
</evidence>
<dbReference type="InterPro" id="IPR029039">
    <property type="entry name" value="Flavoprotein-like_sf"/>
</dbReference>
<evidence type="ECO:0000256" key="1">
    <source>
        <dbReference type="ARBA" id="ARBA00022485"/>
    </source>
</evidence>
<evidence type="ECO:0000256" key="2">
    <source>
        <dbReference type="ARBA" id="ARBA00022723"/>
    </source>
</evidence>
<keyword evidence="1" id="KW-0004">4Fe-4S</keyword>
<evidence type="ECO:0000256" key="3">
    <source>
        <dbReference type="ARBA" id="ARBA00023004"/>
    </source>
</evidence>
<reference evidence="6 7" key="1">
    <citation type="submission" date="2015-09" db="EMBL/GenBank/DDBJ databases">
        <authorList>
            <consortium name="Pathogen Informatics"/>
        </authorList>
    </citation>
    <scope>NUCLEOTIDE SEQUENCE [LARGE SCALE GENOMIC DNA]</scope>
    <source>
        <strain evidence="6 7">2789STDY5608850</strain>
    </source>
</reference>
<dbReference type="EMBL" id="CYZE01000012">
    <property type="protein sequence ID" value="CUO82983.1"/>
    <property type="molecule type" value="Genomic_DNA"/>
</dbReference>
<dbReference type="InterPro" id="IPR047964">
    <property type="entry name" value="EFR1-like"/>
</dbReference>
<name>A0A174I783_9FIRM</name>
<dbReference type="InterPro" id="IPR017896">
    <property type="entry name" value="4Fe4S_Fe-S-bd"/>
</dbReference>
<feature type="domain" description="4Fe-4S ferredoxin-type" evidence="5">
    <location>
        <begin position="219"/>
        <end position="241"/>
    </location>
</feature>
<dbReference type="PANTHER" id="PTHR43687:SF1">
    <property type="entry name" value="FERREDOXIN III"/>
    <property type="match status" value="1"/>
</dbReference>
<keyword evidence="3" id="KW-0408">Iron</keyword>
<dbReference type="InterPro" id="IPR017900">
    <property type="entry name" value="4Fe4S_Fe_S_CS"/>
</dbReference>
<dbReference type="Pfam" id="PF13237">
    <property type="entry name" value="Fer4_10"/>
    <property type="match status" value="1"/>
</dbReference>
<feature type="domain" description="4Fe-4S ferredoxin-type" evidence="5">
    <location>
        <begin position="184"/>
        <end position="213"/>
    </location>
</feature>
<keyword evidence="4" id="KW-0411">Iron-sulfur</keyword>
<dbReference type="Pfam" id="PF12724">
    <property type="entry name" value="Flavodoxin_5"/>
    <property type="match status" value="1"/>
</dbReference>
<organism evidence="6 7">
    <name type="scientific">Hungatella hathewayi</name>
    <dbReference type="NCBI Taxonomy" id="154046"/>
    <lineage>
        <taxon>Bacteria</taxon>
        <taxon>Bacillati</taxon>
        <taxon>Bacillota</taxon>
        <taxon>Clostridia</taxon>
        <taxon>Lachnospirales</taxon>
        <taxon>Lachnospiraceae</taxon>
        <taxon>Hungatella</taxon>
    </lineage>
</organism>
<dbReference type="RefSeq" id="WP_055657955.1">
    <property type="nucleotide sequence ID" value="NZ_CABIXC010000012.1"/>
</dbReference>
<dbReference type="SUPFAM" id="SSF54862">
    <property type="entry name" value="4Fe-4S ferredoxins"/>
    <property type="match status" value="1"/>
</dbReference>
<dbReference type="InterPro" id="IPR050572">
    <property type="entry name" value="Fe-S_Ferredoxin"/>
</dbReference>
<protein>
    <submittedName>
        <fullName evidence="6">Iron-sulfur protein</fullName>
    </submittedName>
</protein>
<dbReference type="PROSITE" id="PS00198">
    <property type="entry name" value="4FE4S_FER_1"/>
    <property type="match status" value="2"/>
</dbReference>
<dbReference type="AlphaFoldDB" id="A0A174I783"/>
<dbReference type="NCBIfam" id="NF038196">
    <property type="entry name" value="ferrodoxin_EFR1"/>
    <property type="match status" value="1"/>
</dbReference>
<keyword evidence="2" id="KW-0479">Metal-binding</keyword>
<evidence type="ECO:0000313" key="7">
    <source>
        <dbReference type="Proteomes" id="UP000095651"/>
    </source>
</evidence>
<sequence>MVGIYFSGTGNSRYCVEKFLEEYEPQAEAFSIENENAALEIGRQDEIVLGYPVQFSSIPKILKDYVISNHEIWKGKRVFIIATMGLFSGDGAGIMARLLKRYGAVITGGLHVKMPDSIGDERALKRPLEKNRELVVNAGSKIKKAAAALKCGEPPREGLGVLWHLAGLFGQRLYFFYKTKEYTDKLKIDAGRCIGCGMCANQCPMENIQVKDKTAVPGKRCTMCYRCINQCPVQAITLLGKRVVEQCDIKNYL</sequence>